<organism evidence="1">
    <name type="scientific">uncultured Craurococcus sp</name>
    <dbReference type="NCBI Taxonomy" id="1135998"/>
    <lineage>
        <taxon>Bacteria</taxon>
        <taxon>Pseudomonadati</taxon>
        <taxon>Pseudomonadota</taxon>
        <taxon>Alphaproteobacteria</taxon>
        <taxon>Acetobacterales</taxon>
        <taxon>Acetobacteraceae</taxon>
        <taxon>Craurococcus</taxon>
        <taxon>environmental samples</taxon>
    </lineage>
</organism>
<protein>
    <recommendedName>
        <fullName evidence="2">Iron-containing redox enzyme family protein</fullName>
    </recommendedName>
</protein>
<name>A0A6J4I8T8_9PROT</name>
<dbReference type="EMBL" id="CADCTD010000070">
    <property type="protein sequence ID" value="CAA9245288.1"/>
    <property type="molecule type" value="Genomic_DNA"/>
</dbReference>
<sequence>MPEGSLYPTNTPEDAAQDRLQRRLAELNRRRFTPALPDTDWDEDREALAVLEREEIAFIEARRAAVAARAAEAPTDPDGFVTWFEELDRSGPGQGDPLFPWLAARASMQEMRWFLTQEVAGEAGFEDLAALTQVRMPQQPKLEIARNYWDEMGRGNPKGMHGPLLDTLAHRLGLEPRIETTVWESLALANTMAGLAANRRYAYHSVGALGVIEQTAPGRSAMVAKGLKRLKVPAGDRHYFDLHAILDVKHSAAWNAEAIRPLVAEDPRYATAMAEGALMRLECGAACFARYRRALRLAL</sequence>
<dbReference type="SUPFAM" id="SSF48613">
    <property type="entry name" value="Heme oxygenase-like"/>
    <property type="match status" value="1"/>
</dbReference>
<dbReference type="InterPro" id="IPR016084">
    <property type="entry name" value="Haem_Oase-like_multi-hlx"/>
</dbReference>
<dbReference type="Pfam" id="PF14518">
    <property type="entry name" value="Haem_oxygenas_2"/>
    <property type="match status" value="1"/>
</dbReference>
<evidence type="ECO:0000313" key="1">
    <source>
        <dbReference type="EMBL" id="CAA9245288.1"/>
    </source>
</evidence>
<proteinExistence type="predicted"/>
<accession>A0A6J4I8T8</accession>
<dbReference type="SMART" id="SM01236">
    <property type="entry name" value="Haem_oxygenase_2"/>
    <property type="match status" value="1"/>
</dbReference>
<dbReference type="Gene3D" id="1.20.910.10">
    <property type="entry name" value="Heme oxygenase-like"/>
    <property type="match status" value="1"/>
</dbReference>
<evidence type="ECO:0008006" key="2">
    <source>
        <dbReference type="Google" id="ProtNLM"/>
    </source>
</evidence>
<gene>
    <name evidence="1" type="ORF">AVDCRST_MAG27-1750</name>
</gene>
<dbReference type="AlphaFoldDB" id="A0A6J4I8T8"/>
<reference evidence="1" key="1">
    <citation type="submission" date="2020-02" db="EMBL/GenBank/DDBJ databases">
        <authorList>
            <person name="Meier V. D."/>
        </authorList>
    </citation>
    <scope>NUCLEOTIDE SEQUENCE</scope>
    <source>
        <strain evidence="1">AVDCRST_MAG27</strain>
    </source>
</reference>